<comment type="similarity">
    <text evidence="2 6">Belongs to the DP1 family.</text>
</comment>
<evidence type="ECO:0000256" key="3">
    <source>
        <dbReference type="ARBA" id="ARBA00022692"/>
    </source>
</evidence>
<evidence type="ECO:0000256" key="5">
    <source>
        <dbReference type="ARBA" id="ARBA00023136"/>
    </source>
</evidence>
<evidence type="ECO:0000256" key="6">
    <source>
        <dbReference type="RuleBase" id="RU362006"/>
    </source>
</evidence>
<dbReference type="Proteomes" id="UP000291343">
    <property type="component" value="Unassembled WGS sequence"/>
</dbReference>
<keyword evidence="4 6" id="KW-1133">Transmembrane helix</keyword>
<reference evidence="7 8" key="1">
    <citation type="journal article" date="2017" name="Gigascience">
        <title>Genome sequence of the small brown planthopper, Laodelphax striatellus.</title>
        <authorList>
            <person name="Zhu J."/>
            <person name="Jiang F."/>
            <person name="Wang X."/>
            <person name="Yang P."/>
            <person name="Bao Y."/>
            <person name="Zhao W."/>
            <person name="Wang W."/>
            <person name="Lu H."/>
            <person name="Wang Q."/>
            <person name="Cui N."/>
            <person name="Li J."/>
            <person name="Chen X."/>
            <person name="Luo L."/>
            <person name="Yu J."/>
            <person name="Kang L."/>
            <person name="Cui F."/>
        </authorList>
    </citation>
    <scope>NUCLEOTIDE SEQUENCE [LARGE SCALE GENOMIC DNA]</scope>
    <source>
        <strain evidence="7">Lst14</strain>
    </source>
</reference>
<dbReference type="OrthoDB" id="10009287at2759"/>
<dbReference type="GO" id="GO:0016020">
    <property type="term" value="C:membrane"/>
    <property type="evidence" value="ECO:0007669"/>
    <property type="project" value="UniProtKB-SubCell"/>
</dbReference>
<comment type="subcellular location">
    <subcellularLocation>
        <location evidence="1 6">Membrane</location>
        <topology evidence="1 6">Multi-pass membrane protein</topology>
    </subcellularLocation>
</comment>
<name>A0A482X730_LAOST</name>
<proteinExistence type="inferred from homology"/>
<dbReference type="InterPro" id="IPR004345">
    <property type="entry name" value="TB2_DP1_HVA22"/>
</dbReference>
<organism evidence="7 8">
    <name type="scientific">Laodelphax striatellus</name>
    <name type="common">Small brown planthopper</name>
    <name type="synonym">Delphax striatella</name>
    <dbReference type="NCBI Taxonomy" id="195883"/>
    <lineage>
        <taxon>Eukaryota</taxon>
        <taxon>Metazoa</taxon>
        <taxon>Ecdysozoa</taxon>
        <taxon>Arthropoda</taxon>
        <taxon>Hexapoda</taxon>
        <taxon>Insecta</taxon>
        <taxon>Pterygota</taxon>
        <taxon>Neoptera</taxon>
        <taxon>Paraneoptera</taxon>
        <taxon>Hemiptera</taxon>
        <taxon>Auchenorrhyncha</taxon>
        <taxon>Fulgoroidea</taxon>
        <taxon>Delphacidae</taxon>
        <taxon>Criomorphinae</taxon>
        <taxon>Laodelphax</taxon>
    </lineage>
</organism>
<evidence type="ECO:0000256" key="1">
    <source>
        <dbReference type="ARBA" id="ARBA00004141"/>
    </source>
</evidence>
<comment type="caution">
    <text evidence="7">The sequence shown here is derived from an EMBL/GenBank/DDBJ whole genome shotgun (WGS) entry which is preliminary data.</text>
</comment>
<gene>
    <name evidence="7" type="ORF">LSTR_LSTR011634</name>
</gene>
<accession>A0A482X730</accession>
<dbReference type="InParanoid" id="A0A482X730"/>
<evidence type="ECO:0000256" key="4">
    <source>
        <dbReference type="ARBA" id="ARBA00022989"/>
    </source>
</evidence>
<evidence type="ECO:0000313" key="8">
    <source>
        <dbReference type="Proteomes" id="UP000291343"/>
    </source>
</evidence>
<feature type="transmembrane region" description="Helical" evidence="6">
    <location>
        <begin position="39"/>
        <end position="70"/>
    </location>
</feature>
<evidence type="ECO:0000256" key="2">
    <source>
        <dbReference type="ARBA" id="ARBA00008573"/>
    </source>
</evidence>
<dbReference type="AlphaFoldDB" id="A0A482X730"/>
<dbReference type="FunCoup" id="A0A482X730">
    <property type="interactions" value="590"/>
</dbReference>
<keyword evidence="8" id="KW-1185">Reference proteome</keyword>
<sequence>MTTRISGAKESVEHSLYDESKPWYGPFKWAEEKSGVKRIYIFTLAICFLGVYLVFGWAAQLVCNFVGFLYPAYASMKALETPQKGDDTKWLTYWTVFAFFTLLEYPSDMLLYWFPFYWLVKCVFFIWCFLPLENNGSVILYNKVIRPQFLQHQGSIDNALSDIASSASKFVSKKLLQNMAGEEKKAE</sequence>
<dbReference type="PANTHER" id="PTHR12300:SF161">
    <property type="entry name" value="RECEPTOR EXPRESSION-ENHANCING PROTEIN"/>
    <property type="match status" value="1"/>
</dbReference>
<dbReference type="Pfam" id="PF03134">
    <property type="entry name" value="TB2_DP1_HVA22"/>
    <property type="match status" value="1"/>
</dbReference>
<dbReference type="EMBL" id="QKKF02016501">
    <property type="protein sequence ID" value="RZF41699.1"/>
    <property type="molecule type" value="Genomic_DNA"/>
</dbReference>
<protein>
    <recommendedName>
        <fullName evidence="6">Receptor expression-enhancing protein</fullName>
    </recommendedName>
</protein>
<dbReference type="STRING" id="195883.A0A482X730"/>
<dbReference type="PANTHER" id="PTHR12300">
    <property type="entry name" value="HVA22-LIKE PROTEINS"/>
    <property type="match status" value="1"/>
</dbReference>
<feature type="transmembrane region" description="Helical" evidence="6">
    <location>
        <begin position="112"/>
        <end position="132"/>
    </location>
</feature>
<evidence type="ECO:0000313" key="7">
    <source>
        <dbReference type="EMBL" id="RZF41699.1"/>
    </source>
</evidence>
<keyword evidence="3 6" id="KW-0812">Transmembrane</keyword>
<keyword evidence="5 6" id="KW-0472">Membrane</keyword>